<evidence type="ECO:0000259" key="7">
    <source>
        <dbReference type="PROSITE" id="PS50011"/>
    </source>
</evidence>
<evidence type="ECO:0000313" key="9">
    <source>
        <dbReference type="WBParaSite" id="jg11219"/>
    </source>
</evidence>
<feature type="domain" description="Protein kinase" evidence="7">
    <location>
        <begin position="1"/>
        <end position="311"/>
    </location>
</feature>
<dbReference type="Gene3D" id="3.30.200.20">
    <property type="entry name" value="Phosphorylase Kinase, domain 1"/>
    <property type="match status" value="1"/>
</dbReference>
<feature type="compositionally biased region" description="Basic and acidic residues" evidence="6">
    <location>
        <begin position="1"/>
        <end position="17"/>
    </location>
</feature>
<evidence type="ECO:0000313" key="8">
    <source>
        <dbReference type="Proteomes" id="UP000887574"/>
    </source>
</evidence>
<keyword evidence="1" id="KW-0723">Serine/threonine-protein kinase</keyword>
<dbReference type="Gene3D" id="1.10.510.10">
    <property type="entry name" value="Transferase(Phosphotransferase) domain 1"/>
    <property type="match status" value="2"/>
</dbReference>
<dbReference type="GO" id="GO:0007346">
    <property type="term" value="P:regulation of mitotic cell cycle"/>
    <property type="evidence" value="ECO:0007669"/>
    <property type="project" value="TreeGrafter"/>
</dbReference>
<dbReference type="InterPro" id="IPR000719">
    <property type="entry name" value="Prot_kinase_dom"/>
</dbReference>
<proteinExistence type="predicted"/>
<feature type="region of interest" description="Disordered" evidence="6">
    <location>
        <begin position="334"/>
        <end position="392"/>
    </location>
</feature>
<dbReference type="AlphaFoldDB" id="A0A915CQT6"/>
<evidence type="ECO:0000256" key="4">
    <source>
        <dbReference type="ARBA" id="ARBA00022777"/>
    </source>
</evidence>
<keyword evidence="8" id="KW-1185">Reference proteome</keyword>
<dbReference type="PANTHER" id="PTHR24056">
    <property type="entry name" value="CELL DIVISION PROTEIN KINASE"/>
    <property type="match status" value="1"/>
</dbReference>
<organism evidence="8 9">
    <name type="scientific">Ditylenchus dipsaci</name>
    <dbReference type="NCBI Taxonomy" id="166011"/>
    <lineage>
        <taxon>Eukaryota</taxon>
        <taxon>Metazoa</taxon>
        <taxon>Ecdysozoa</taxon>
        <taxon>Nematoda</taxon>
        <taxon>Chromadorea</taxon>
        <taxon>Rhabditida</taxon>
        <taxon>Tylenchina</taxon>
        <taxon>Tylenchomorpha</taxon>
        <taxon>Sphaerularioidea</taxon>
        <taxon>Anguinidae</taxon>
        <taxon>Anguininae</taxon>
        <taxon>Ditylenchus</taxon>
    </lineage>
</organism>
<dbReference type="Proteomes" id="UP000887574">
    <property type="component" value="Unplaced"/>
</dbReference>
<keyword evidence="2" id="KW-0808">Transferase</keyword>
<feature type="compositionally biased region" description="Basic and acidic residues" evidence="6">
    <location>
        <begin position="353"/>
        <end position="366"/>
    </location>
</feature>
<keyword evidence="5" id="KW-0067">ATP-binding</keyword>
<dbReference type="GO" id="GO:0004674">
    <property type="term" value="F:protein serine/threonine kinase activity"/>
    <property type="evidence" value="ECO:0007669"/>
    <property type="project" value="UniProtKB-KW"/>
</dbReference>
<dbReference type="PANTHER" id="PTHR24056:SF107">
    <property type="entry name" value="CYCLIN-DEPENDENT KINASE 11A-RELATED"/>
    <property type="match status" value="1"/>
</dbReference>
<protein>
    <submittedName>
        <fullName evidence="9">Protein kinase domain-containing protein</fullName>
    </submittedName>
</protein>
<feature type="region of interest" description="Disordered" evidence="6">
    <location>
        <begin position="1"/>
        <end position="57"/>
    </location>
</feature>
<keyword evidence="3" id="KW-0547">Nucleotide-binding</keyword>
<evidence type="ECO:0000256" key="5">
    <source>
        <dbReference type="ARBA" id="ARBA00022840"/>
    </source>
</evidence>
<sequence length="392" mass="44296">MEDGHKEESDQEAKNENIPDVNPQILADQTQLPLGKKHRESTIQEFRSDGKSHEQNIRTKAAEARKRNRWFYRVITQRNQHATQMCGPPKHCSAREVVVGSNMSKVYMVLEYVEHDLKSLMELLKSRSQRFTPAQIKTLMRQLLSGCEYIHDDFGVLKIGDFGLARQYGDPLKAFTPVVVTLYYRSPELLLKTKATVAANRVMYSTAVDIWSIGCIFGELFKLHPVFHGTNEINQLIEIFTVSLIIYVLNAHTSVIAGYGTPSEQSWPGYDKFKFSGYITSKSGMKLVTQLLTPCPERRINATRALQSSWFREDPLPLPPEKFPVWPAKSEQIKKRPASAGEELNGSTKIPKIRIERKELSSRLKADSASTQPKTTKSVGSALQEIASRVSA</sequence>
<feature type="compositionally biased region" description="Basic and acidic residues" evidence="6">
    <location>
        <begin position="40"/>
        <end position="57"/>
    </location>
</feature>
<dbReference type="Pfam" id="PF00069">
    <property type="entry name" value="Pkinase"/>
    <property type="match status" value="1"/>
</dbReference>
<dbReference type="SMART" id="SM00220">
    <property type="entry name" value="S_TKc"/>
    <property type="match status" value="1"/>
</dbReference>
<dbReference type="InterPro" id="IPR011009">
    <property type="entry name" value="Kinase-like_dom_sf"/>
</dbReference>
<evidence type="ECO:0000256" key="2">
    <source>
        <dbReference type="ARBA" id="ARBA00022679"/>
    </source>
</evidence>
<name>A0A915CQT6_9BILA</name>
<keyword evidence="4" id="KW-0418">Kinase</keyword>
<dbReference type="GO" id="GO:0005524">
    <property type="term" value="F:ATP binding"/>
    <property type="evidence" value="ECO:0007669"/>
    <property type="project" value="UniProtKB-KW"/>
</dbReference>
<dbReference type="GO" id="GO:0005634">
    <property type="term" value="C:nucleus"/>
    <property type="evidence" value="ECO:0007669"/>
    <property type="project" value="TreeGrafter"/>
</dbReference>
<dbReference type="PROSITE" id="PS50011">
    <property type="entry name" value="PROTEIN_KINASE_DOM"/>
    <property type="match status" value="1"/>
</dbReference>
<dbReference type="InterPro" id="IPR050108">
    <property type="entry name" value="CDK"/>
</dbReference>
<evidence type="ECO:0000256" key="3">
    <source>
        <dbReference type="ARBA" id="ARBA00022741"/>
    </source>
</evidence>
<reference evidence="9" key="1">
    <citation type="submission" date="2022-11" db="UniProtKB">
        <authorList>
            <consortium name="WormBaseParasite"/>
        </authorList>
    </citation>
    <scope>IDENTIFICATION</scope>
</reference>
<accession>A0A915CQT6</accession>
<dbReference type="SUPFAM" id="SSF56112">
    <property type="entry name" value="Protein kinase-like (PK-like)"/>
    <property type="match status" value="1"/>
</dbReference>
<feature type="compositionally biased region" description="Polar residues" evidence="6">
    <location>
        <begin position="368"/>
        <end position="381"/>
    </location>
</feature>
<evidence type="ECO:0000256" key="1">
    <source>
        <dbReference type="ARBA" id="ARBA00022527"/>
    </source>
</evidence>
<dbReference type="WBParaSite" id="jg11219">
    <property type="protein sequence ID" value="jg11219"/>
    <property type="gene ID" value="jg11219"/>
</dbReference>
<evidence type="ECO:0000256" key="6">
    <source>
        <dbReference type="SAM" id="MobiDB-lite"/>
    </source>
</evidence>